<dbReference type="PANTHER" id="PTHR23282">
    <property type="entry name" value="APICAL ENDOSOMAL GLYCOPROTEIN PRECURSOR"/>
    <property type="match status" value="1"/>
</dbReference>
<feature type="domain" description="MAM" evidence="5">
    <location>
        <begin position="2034"/>
        <end position="2202"/>
    </location>
</feature>
<dbReference type="PRINTS" id="PR00261">
    <property type="entry name" value="LDLRECEPTOR"/>
</dbReference>
<feature type="domain" description="MAM" evidence="5">
    <location>
        <begin position="1301"/>
        <end position="1463"/>
    </location>
</feature>
<feature type="domain" description="MAM" evidence="5">
    <location>
        <begin position="935"/>
        <end position="1089"/>
    </location>
</feature>
<evidence type="ECO:0000256" key="3">
    <source>
        <dbReference type="SAM" id="MobiDB-lite"/>
    </source>
</evidence>
<dbReference type="CDD" id="cd06263">
    <property type="entry name" value="MAM"/>
    <property type="match status" value="12"/>
</dbReference>
<feature type="compositionally biased region" description="Low complexity" evidence="3">
    <location>
        <begin position="1471"/>
        <end position="1497"/>
    </location>
</feature>
<dbReference type="SMART" id="SM00192">
    <property type="entry name" value="LDLa"/>
    <property type="match status" value="2"/>
</dbReference>
<comment type="caution">
    <text evidence="2">Lacks conserved residue(s) required for the propagation of feature annotation.</text>
</comment>
<name>A0AA88RX33_CHASR</name>
<evidence type="ECO:0000259" key="5">
    <source>
        <dbReference type="PROSITE" id="PS50060"/>
    </source>
</evidence>
<dbReference type="CDD" id="cd00112">
    <property type="entry name" value="LDLa"/>
    <property type="match status" value="2"/>
</dbReference>
<evidence type="ECO:0000256" key="1">
    <source>
        <dbReference type="ARBA" id="ARBA00023157"/>
    </source>
</evidence>
<dbReference type="Pfam" id="PF00057">
    <property type="entry name" value="Ldl_recept_a"/>
    <property type="match status" value="1"/>
</dbReference>
<feature type="domain" description="MAM" evidence="5">
    <location>
        <begin position="1"/>
        <end position="135"/>
    </location>
</feature>
<feature type="disulfide bond" evidence="2">
    <location>
        <begin position="1267"/>
        <end position="1285"/>
    </location>
</feature>
<reference evidence="6" key="1">
    <citation type="submission" date="2023-07" db="EMBL/GenBank/DDBJ databases">
        <title>Chromosome-level Genome Assembly of Striped Snakehead (Channa striata).</title>
        <authorList>
            <person name="Liu H."/>
        </authorList>
    </citation>
    <scope>NUCLEOTIDE SEQUENCE</scope>
    <source>
        <strain evidence="6">Gz</strain>
        <tissue evidence="6">Muscle</tissue>
    </source>
</reference>
<evidence type="ECO:0000256" key="4">
    <source>
        <dbReference type="SAM" id="Phobius"/>
    </source>
</evidence>
<feature type="disulfide bond" evidence="2">
    <location>
        <begin position="1279"/>
        <end position="1294"/>
    </location>
</feature>
<dbReference type="InterPro" id="IPR013320">
    <property type="entry name" value="ConA-like_dom_sf"/>
</dbReference>
<feature type="domain" description="MAM" evidence="5">
    <location>
        <begin position="145"/>
        <end position="297"/>
    </location>
</feature>
<keyword evidence="4" id="KW-0812">Transmembrane</keyword>
<feature type="disulfide bond" evidence="2">
    <location>
        <begin position="1260"/>
        <end position="1272"/>
    </location>
</feature>
<dbReference type="PROSITE" id="PS50068">
    <property type="entry name" value="LDLRA_2"/>
    <property type="match status" value="2"/>
</dbReference>
<keyword evidence="1 2" id="KW-1015">Disulfide bond</keyword>
<dbReference type="Pfam" id="PF00629">
    <property type="entry name" value="MAM"/>
    <property type="match status" value="13"/>
</dbReference>
<feature type="transmembrane region" description="Helical" evidence="4">
    <location>
        <begin position="2215"/>
        <end position="2239"/>
    </location>
</feature>
<feature type="domain" description="MAM" evidence="5">
    <location>
        <begin position="299"/>
        <end position="464"/>
    </location>
</feature>
<dbReference type="GO" id="GO:0016020">
    <property type="term" value="C:membrane"/>
    <property type="evidence" value="ECO:0007669"/>
    <property type="project" value="InterPro"/>
</dbReference>
<feature type="domain" description="MAM" evidence="5">
    <location>
        <begin position="466"/>
        <end position="630"/>
    </location>
</feature>
<feature type="domain" description="MAM" evidence="5">
    <location>
        <begin position="1538"/>
        <end position="1698"/>
    </location>
</feature>
<dbReference type="PROSITE" id="PS01209">
    <property type="entry name" value="LDLRA_1"/>
    <property type="match status" value="1"/>
</dbReference>
<comment type="caution">
    <text evidence="6">The sequence shown here is derived from an EMBL/GenBank/DDBJ whole genome shotgun (WGS) entry which is preliminary data.</text>
</comment>
<dbReference type="InterPro" id="IPR051560">
    <property type="entry name" value="MAM_domain-containing"/>
</dbReference>
<accession>A0AA88RX33</accession>
<dbReference type="PANTHER" id="PTHR23282:SF150">
    <property type="entry name" value="SI:CH211-106H4.4"/>
    <property type="match status" value="1"/>
</dbReference>
<dbReference type="Gene3D" id="2.60.120.200">
    <property type="match status" value="13"/>
</dbReference>
<dbReference type="PROSITE" id="PS50060">
    <property type="entry name" value="MAM_2"/>
    <property type="match status" value="13"/>
</dbReference>
<feature type="domain" description="MAM" evidence="5">
    <location>
        <begin position="1097"/>
        <end position="1253"/>
    </location>
</feature>
<feature type="region of interest" description="Disordered" evidence="3">
    <location>
        <begin position="1465"/>
        <end position="1497"/>
    </location>
</feature>
<evidence type="ECO:0000313" key="6">
    <source>
        <dbReference type="EMBL" id="KAK2822608.1"/>
    </source>
</evidence>
<evidence type="ECO:0000256" key="2">
    <source>
        <dbReference type="PROSITE-ProRule" id="PRU00124"/>
    </source>
</evidence>
<proteinExistence type="predicted"/>
<keyword evidence="7" id="KW-1185">Reference proteome</keyword>
<organism evidence="6 7">
    <name type="scientific">Channa striata</name>
    <name type="common">Snakehead murrel</name>
    <name type="synonym">Ophicephalus striatus</name>
    <dbReference type="NCBI Taxonomy" id="64152"/>
    <lineage>
        <taxon>Eukaryota</taxon>
        <taxon>Metazoa</taxon>
        <taxon>Chordata</taxon>
        <taxon>Craniata</taxon>
        <taxon>Vertebrata</taxon>
        <taxon>Euteleostomi</taxon>
        <taxon>Actinopterygii</taxon>
        <taxon>Neopterygii</taxon>
        <taxon>Teleostei</taxon>
        <taxon>Neoteleostei</taxon>
        <taxon>Acanthomorphata</taxon>
        <taxon>Anabantaria</taxon>
        <taxon>Anabantiformes</taxon>
        <taxon>Channoidei</taxon>
        <taxon>Channidae</taxon>
        <taxon>Channa</taxon>
    </lineage>
</organism>
<feature type="region of interest" description="Disordered" evidence="3">
    <location>
        <begin position="1552"/>
        <end position="1574"/>
    </location>
</feature>
<dbReference type="InterPro" id="IPR002172">
    <property type="entry name" value="LDrepeatLR_classA_rpt"/>
</dbReference>
<dbReference type="SUPFAM" id="SSF57424">
    <property type="entry name" value="LDL receptor-like module"/>
    <property type="match status" value="2"/>
</dbReference>
<sequence length="2304" mass="255112">MANITSVPGEDHTTGSSLGHFMHIDSNQEAGFFAKANLEYAVNNVTALGCQISFWYHIYDNKSSSSSSLKVIMLRGTTEKRLLEISKSKTYGWENATAFLGNQPGGYKLLFSFIPPFVGGRDIMLDDVRFENCGEEDVPAGSNQLSCDFEKDTCSWYHDYTSSLLWERINGKFNEEPKGNGYYMIIQAKYNLDISSSARLISFPRPAGQVICVSFWYHIFGNSIGSLRFIAKRSGEPETVVWMRSGTQGNKWRFADLSFNSDKPIQFIIEAVVGGKQGSIAIDDITVYGSEGGTCPPEKECTFQGSLCGLLPHPSGNFTWRRITGTSQPDNSSGPATDHTLGTDQGYYLSAQLWSHPAGSTGAMMTAVMEPTPLDGECLMFWYYMEGSAVGKLHVYLQTNDIDKERVLLWDRSGDQGTHWRHGRVTLFSPNAPYQVIFEAVAGDGPRRDISIDDLTVLNGACPPQGFCDFEMDFCGWVNNPPAESGVGWDWLSAESKGTFIPRRDHTTGTSLGHFAFFTSSESNKEEIAQLQSEKMEVVDKACLEFWHYAEGWLVNRPSSITLTVFVNDTAGLRSVWNTSGYMNNTWIQDRVDYSSSGPHQIILQASHPASKDGSFALDDVHIRKNSCHDVILTTTQNPAITTTAASASAMDCSFEQGLCSWVQEGSDDLNWSLSSGSHIDHPWDGPQYDHTVANDQGFFLLLNGSGSTDNQRAVISVPVTSPTSQMCVAFWYYMLGPSVSTLDLVVQTMMFIGRRNKTSRGFIAIDDITVKEGVCNIPEVCGFESRLCGFQNDVAHKGRWVQQRGAKDHVDHTYGTGNGFYMTVKASSSIEPEVAQLLTPEYHSPTEMCVRFWYWLPAESANGLSIHVLLNGELGAALWERSGLPSTGWEVAEVTVSSPVKFHVVFRAYHMPGMNATVKIDDVSVSGGACSSPASCDFESGQCNWVNILDDNAHDWVLANSGLQGPPTDHTTQTPEGWFLLSSALRQNHSSLAHVVSEWIQPKDTPSCFTLWYHMDSSDSGTLQVYMRSGPSEENLMYRSSSSGQSWRRFSQSVEAIKPFQLLIVAETNNPGFIAIDDMSLTLGVCQVNDTSLGFVGCSYENGTCGWEDVSVGQFQWVRGRNGTEDWGPSVDHTLGTELGWYMAVESAQGDQMSPAAFQSPTFKQASTTCTLHFYYNVYGEDPEELNVLLKEGPRTTTLWWLSGNHGDSWQRGEVTVGRVPQDFTILFEASRTFNKPGHTAIDDIAFTNCTLPGSQPSCPEGMFMCNNSMCVEHNQVCDFSDDCGDWSDENNCEQQGVVERCSFEQGLCSWAESDVDTPGAEWTPHTGQEAWPNNGPPRDHTQNSAAGHYVIPGAHLTEKGHTSEILSKTLLPSSNCTVRFFYFSLDIATARLTARSRTLRSGSDDRLLWLRENSQSYNWQRAEVTFTSSASSKIVFQYEHGDGGRGLVALDDVSFSKECAFDRDNNDLPDTSPTSAPPTSSNTPVSPPSTSTKPVNPCQDNQFFCWRSDGKVCILATLHCDYHPDCPQGEDEDGCGPCTFEMDQCQWTDTSDGESKWQRQKASNNTKPPTDHTTETGYYMGVNFSQGSTQTEARLQSPSLPPSSPYCQILFHFHIRQESAGSLRVLMQQAEGSEAILWSRSHSTVSHWAAENLPLGLHQQPYKVWFSSMTKMTQRDTTTRDNLVAVDDISFLNCETSYQPPAPSACDCSFEDGLCTWKQGGQDELDWLSRSGPTETPNTGPPGDHTTGKGKYIYIKSSPPSVKGSMAQLKSSLLPPAGEQGYCVRFWYHMFGATVGFLRIFVQTVDPFEKTLVWQKSGNQEDEWLLVHTHVMLQKVHQVVLEATVGGEAGDIAIDDISFISGPCPASDLCDFEEGSCNWQQQTSDDFEWVRQSGITHNPNTGPDSDHTTNTPTGYYYYLPSSTADRAGQTATMFSPLYPAVKGSCLQLWYHMYGKGMGTLNIYQQSEDGKKALIYSQTGDQGRQWRFAQASLLPRVQPYRIMVEGVKAGPTLEGDLAFDDVQLTDAQCPAPGFCDFEDNMCSWSNLGGDVDQGDWLRSRGASPNPNTGPSVDHTTNSTHGYYLYVDSSVGEWGDMSFLVSDVFHPSSRGHCLKFWYHMYGSHVGTLRVHINNRKMHTSGSEEGILKWTETGNKGDKWLEASVFLKHEETFWFVFVYQRGMNTGGDVALDDITIFPGECYSGPPIDPPDDSHDMMSVGLAVGLTLLVGLIISILLYMLNRKHRTMNQPTIMNNDAIDQNSVIDLFDCKIDGTQHGTESNFSFFNNLYVSSPHVTDTTVTSSDA</sequence>
<dbReference type="InterPro" id="IPR036055">
    <property type="entry name" value="LDL_receptor-like_sf"/>
</dbReference>
<feature type="domain" description="MAM" evidence="5">
    <location>
        <begin position="651"/>
        <end position="747"/>
    </location>
</feature>
<gene>
    <name evidence="6" type="ORF">Q5P01_022673</name>
</gene>
<feature type="domain" description="MAM" evidence="5">
    <location>
        <begin position="780"/>
        <end position="933"/>
    </location>
</feature>
<dbReference type="Gene3D" id="4.10.400.10">
    <property type="entry name" value="Low-density Lipoprotein Receptor"/>
    <property type="match status" value="2"/>
</dbReference>
<dbReference type="PROSITE" id="PS00740">
    <property type="entry name" value="MAM_1"/>
    <property type="match status" value="1"/>
</dbReference>
<dbReference type="InterPro" id="IPR023415">
    <property type="entry name" value="LDLR_class-A_CS"/>
</dbReference>
<feature type="domain" description="MAM" evidence="5">
    <location>
        <begin position="1708"/>
        <end position="1868"/>
    </location>
</feature>
<dbReference type="InterPro" id="IPR000998">
    <property type="entry name" value="MAM_dom"/>
</dbReference>
<keyword evidence="4" id="KW-0472">Membrane</keyword>
<feature type="compositionally biased region" description="Low complexity" evidence="3">
    <location>
        <begin position="1734"/>
        <end position="1745"/>
    </location>
</feature>
<keyword evidence="4" id="KW-1133">Transmembrane helix</keyword>
<dbReference type="SUPFAM" id="SSF49899">
    <property type="entry name" value="Concanavalin A-like lectins/glucanases"/>
    <property type="match status" value="13"/>
</dbReference>
<feature type="disulfide bond" evidence="2">
    <location>
        <begin position="1522"/>
        <end position="1537"/>
    </location>
</feature>
<feature type="region of interest" description="Disordered" evidence="3">
    <location>
        <begin position="1730"/>
        <end position="1751"/>
    </location>
</feature>
<dbReference type="Proteomes" id="UP001187415">
    <property type="component" value="Unassembled WGS sequence"/>
</dbReference>
<feature type="domain" description="MAM" evidence="5">
    <location>
        <begin position="1870"/>
        <end position="2032"/>
    </location>
</feature>
<evidence type="ECO:0000313" key="7">
    <source>
        <dbReference type="Proteomes" id="UP001187415"/>
    </source>
</evidence>
<dbReference type="EMBL" id="JAUPFM010000018">
    <property type="protein sequence ID" value="KAK2822608.1"/>
    <property type="molecule type" value="Genomic_DNA"/>
</dbReference>
<protein>
    <recommendedName>
        <fullName evidence="5">MAM domain-containing protein</fullName>
    </recommendedName>
</protein>
<dbReference type="SMART" id="SM00137">
    <property type="entry name" value="MAM"/>
    <property type="match status" value="12"/>
</dbReference>